<feature type="domain" description="L,D-TPase catalytic" evidence="2">
    <location>
        <begin position="1"/>
        <end position="170"/>
    </location>
</feature>
<dbReference type="PROSITE" id="PS52029">
    <property type="entry name" value="LD_TPASE"/>
    <property type="match status" value="1"/>
</dbReference>
<name>A0A9X0QUR5_9PROT</name>
<accession>A0A9X0QUR5</accession>
<dbReference type="GO" id="GO:0071555">
    <property type="term" value="P:cell wall organization"/>
    <property type="evidence" value="ECO:0007669"/>
    <property type="project" value="UniProtKB-UniRule"/>
</dbReference>
<dbReference type="RefSeq" id="WP_186769026.1">
    <property type="nucleotide sequence ID" value="NZ_JACOMF010000002.1"/>
</dbReference>
<dbReference type="PANTHER" id="PTHR38589:SF1">
    <property type="entry name" value="BLR0621 PROTEIN"/>
    <property type="match status" value="1"/>
</dbReference>
<reference evidence="3" key="1">
    <citation type="submission" date="2020-08" db="EMBL/GenBank/DDBJ databases">
        <authorList>
            <person name="Hu Y."/>
            <person name="Nguyen S.V."/>
            <person name="Li F."/>
            <person name="Fanning S."/>
        </authorList>
    </citation>
    <scope>NUCLEOTIDE SEQUENCE</scope>
    <source>
        <strain evidence="3">SYSU D8009</strain>
    </source>
</reference>
<feature type="active site" description="Nucleophile" evidence="1">
    <location>
        <position position="147"/>
    </location>
</feature>
<dbReference type="Pfam" id="PF03734">
    <property type="entry name" value="YkuD"/>
    <property type="match status" value="1"/>
</dbReference>
<evidence type="ECO:0000259" key="2">
    <source>
        <dbReference type="PROSITE" id="PS52029"/>
    </source>
</evidence>
<feature type="active site" description="Proton donor/acceptor" evidence="1">
    <location>
        <position position="135"/>
    </location>
</feature>
<dbReference type="AlphaFoldDB" id="A0A9X0QUR5"/>
<proteinExistence type="predicted"/>
<keyword evidence="1" id="KW-0573">Peptidoglycan synthesis</keyword>
<organism evidence="3 4">
    <name type="scientific">Siccirubricoccus deserti</name>
    <dbReference type="NCBI Taxonomy" id="2013562"/>
    <lineage>
        <taxon>Bacteria</taxon>
        <taxon>Pseudomonadati</taxon>
        <taxon>Pseudomonadota</taxon>
        <taxon>Alphaproteobacteria</taxon>
        <taxon>Acetobacterales</taxon>
        <taxon>Roseomonadaceae</taxon>
        <taxon>Siccirubricoccus</taxon>
    </lineage>
</organism>
<evidence type="ECO:0000256" key="1">
    <source>
        <dbReference type="PROSITE-ProRule" id="PRU01373"/>
    </source>
</evidence>
<dbReference type="GO" id="GO:0009252">
    <property type="term" value="P:peptidoglycan biosynthetic process"/>
    <property type="evidence" value="ECO:0007669"/>
    <property type="project" value="UniProtKB-KW"/>
</dbReference>
<dbReference type="GO" id="GO:0008360">
    <property type="term" value="P:regulation of cell shape"/>
    <property type="evidence" value="ECO:0007669"/>
    <property type="project" value="UniProtKB-UniRule"/>
</dbReference>
<gene>
    <name evidence="3" type="ORF">H7965_02935</name>
</gene>
<dbReference type="PANTHER" id="PTHR38589">
    <property type="entry name" value="BLR0621 PROTEIN"/>
    <property type="match status" value="1"/>
</dbReference>
<comment type="pathway">
    <text evidence="1">Cell wall biogenesis; peptidoglycan biosynthesis.</text>
</comment>
<evidence type="ECO:0000313" key="4">
    <source>
        <dbReference type="Proteomes" id="UP000600101"/>
    </source>
</evidence>
<keyword evidence="4" id="KW-1185">Reference proteome</keyword>
<sequence length="171" mass="18755">MSIAADQGWARVGPDRVLRLGREAWRCALGCGGLRPDKAEGDGATPIGALPLRRVFYRADRVARPACLVPVEPLAPEDGWCDDPAHADYNRHIRLPHPARHEALWREDGLYDIIGVLGWNDTPVIRNRGSAIFLHLARPDLAPTDGCIALTERDMRAVLAQLTGLTVMADP</sequence>
<dbReference type="InterPro" id="IPR005490">
    <property type="entry name" value="LD_TPept_cat_dom"/>
</dbReference>
<evidence type="ECO:0000313" key="3">
    <source>
        <dbReference type="EMBL" id="MBC4014266.1"/>
    </source>
</evidence>
<dbReference type="EMBL" id="JACOMF010000002">
    <property type="protein sequence ID" value="MBC4014266.1"/>
    <property type="molecule type" value="Genomic_DNA"/>
</dbReference>
<protein>
    <submittedName>
        <fullName evidence="3">L,D-transpeptidase family protein</fullName>
    </submittedName>
</protein>
<keyword evidence="1" id="KW-0961">Cell wall biogenesis/degradation</keyword>
<comment type="caution">
    <text evidence="3">The sequence shown here is derived from an EMBL/GenBank/DDBJ whole genome shotgun (WGS) entry which is preliminary data.</text>
</comment>
<dbReference type="Proteomes" id="UP000600101">
    <property type="component" value="Unassembled WGS sequence"/>
</dbReference>
<dbReference type="GO" id="GO:0016740">
    <property type="term" value="F:transferase activity"/>
    <property type="evidence" value="ECO:0007669"/>
    <property type="project" value="InterPro"/>
</dbReference>
<keyword evidence="1" id="KW-0133">Cell shape</keyword>